<keyword evidence="15" id="KW-0408">Iron</keyword>
<dbReference type="InterPro" id="IPR036008">
    <property type="entry name" value="Aconitase_4Fe-4S_dom"/>
</dbReference>
<dbReference type="GO" id="GO:0016758">
    <property type="term" value="F:hexosyltransferase activity"/>
    <property type="evidence" value="ECO:0007669"/>
    <property type="project" value="InterPro"/>
</dbReference>
<comment type="pathway">
    <text evidence="4">Protein modification; protein glycosylation.</text>
</comment>
<evidence type="ECO:0000256" key="19">
    <source>
        <dbReference type="ARBA" id="ARBA00023211"/>
    </source>
</evidence>
<evidence type="ECO:0000256" key="13">
    <source>
        <dbReference type="ARBA" id="ARBA00022968"/>
    </source>
</evidence>
<evidence type="ECO:0000259" key="23">
    <source>
        <dbReference type="Pfam" id="PF00694"/>
    </source>
</evidence>
<dbReference type="SUPFAM" id="SSF53732">
    <property type="entry name" value="Aconitase iron-sulfur domain"/>
    <property type="match status" value="1"/>
</dbReference>
<dbReference type="CDD" id="cd01580">
    <property type="entry name" value="AcnA_IRP_Swivel"/>
    <property type="match status" value="1"/>
</dbReference>
<keyword evidence="20" id="KW-0456">Lyase</keyword>
<comment type="similarity">
    <text evidence="5">Belongs to the aconitase/IPM isomerase family.</text>
</comment>
<dbReference type="Pfam" id="PF13334">
    <property type="entry name" value="DUF4094"/>
    <property type="match status" value="1"/>
</dbReference>
<dbReference type="NCBIfam" id="NF009520">
    <property type="entry name" value="PRK12881.1"/>
    <property type="match status" value="1"/>
</dbReference>
<dbReference type="Gene3D" id="3.20.19.10">
    <property type="entry name" value="Aconitase, domain 4"/>
    <property type="match status" value="1"/>
</dbReference>
<evidence type="ECO:0000256" key="20">
    <source>
        <dbReference type="ARBA" id="ARBA00023239"/>
    </source>
</evidence>
<dbReference type="GO" id="GO:0051539">
    <property type="term" value="F:4 iron, 4 sulfur cluster binding"/>
    <property type="evidence" value="ECO:0007669"/>
    <property type="project" value="UniProtKB-KW"/>
</dbReference>
<evidence type="ECO:0000256" key="18">
    <source>
        <dbReference type="ARBA" id="ARBA00023136"/>
    </source>
</evidence>
<dbReference type="FunFam" id="3.20.19.10:FF:000001">
    <property type="entry name" value="Aconitate hydratase"/>
    <property type="match status" value="1"/>
</dbReference>
<evidence type="ECO:0000256" key="11">
    <source>
        <dbReference type="ARBA" id="ARBA00022692"/>
    </source>
</evidence>
<dbReference type="SUPFAM" id="SSF52016">
    <property type="entry name" value="LeuD/IlvD-like"/>
    <property type="match status" value="1"/>
</dbReference>
<dbReference type="InterPro" id="IPR015931">
    <property type="entry name" value="Acnase/IPM_dHydase_lsu_aba_1/3"/>
</dbReference>
<protein>
    <recommendedName>
        <fullName evidence="7">aconitate hydratase</fullName>
        <ecNumber evidence="7">4.2.1.3</ecNumber>
    </recommendedName>
</protein>
<evidence type="ECO:0000256" key="17">
    <source>
        <dbReference type="ARBA" id="ARBA00023034"/>
    </source>
</evidence>
<dbReference type="GO" id="GO:0006102">
    <property type="term" value="P:isocitrate metabolic process"/>
    <property type="evidence" value="ECO:0007669"/>
    <property type="project" value="UniProtKB-ARBA"/>
</dbReference>
<comment type="catalytic activity">
    <reaction evidence="21">
        <text>citrate = D-threo-isocitrate</text>
        <dbReference type="Rhea" id="RHEA:10336"/>
        <dbReference type="ChEBI" id="CHEBI:15562"/>
        <dbReference type="ChEBI" id="CHEBI:16947"/>
        <dbReference type="EC" id="4.2.1.3"/>
    </reaction>
</comment>
<keyword evidence="8" id="KW-0004">4Fe-4S</keyword>
<dbReference type="GO" id="GO:0003994">
    <property type="term" value="F:aconitate hydratase activity"/>
    <property type="evidence" value="ECO:0007669"/>
    <property type="project" value="UniProtKB-EC"/>
</dbReference>
<comment type="subcellular location">
    <subcellularLocation>
        <location evidence="3">Golgi apparatus membrane</location>
        <topology evidence="3">Single-pass type II membrane protein</topology>
    </subcellularLocation>
</comment>
<reference evidence="25" key="1">
    <citation type="submission" date="2022-05" db="EMBL/GenBank/DDBJ databases">
        <title>The Musa troglodytarum L. genome provides insights into the mechanism of non-climacteric behaviour and enrichment of carotenoids.</title>
        <authorList>
            <person name="Wang J."/>
        </authorList>
    </citation>
    <scope>NUCLEOTIDE SEQUENCE</scope>
    <source>
        <tissue evidence="25">Leaf</tissue>
    </source>
</reference>
<evidence type="ECO:0000256" key="4">
    <source>
        <dbReference type="ARBA" id="ARBA00004922"/>
    </source>
</evidence>
<keyword evidence="9" id="KW-0328">Glycosyltransferase</keyword>
<dbReference type="EMBL" id="CP097510">
    <property type="protein sequence ID" value="URE31188.1"/>
    <property type="molecule type" value="Genomic_DNA"/>
</dbReference>
<evidence type="ECO:0000256" key="8">
    <source>
        <dbReference type="ARBA" id="ARBA00022485"/>
    </source>
</evidence>
<dbReference type="InterPro" id="IPR001030">
    <property type="entry name" value="Acoase/IPM_deHydtase_lsu_aba"/>
</dbReference>
<dbReference type="Pfam" id="PF00330">
    <property type="entry name" value="Aconitase"/>
    <property type="match status" value="1"/>
</dbReference>
<sequence>MSSKSKGGGGTVSRRWTLLLCLGSFFTGLLFTNRMWMVPEAKDIIRANKAKEHREELVVEGYYSKIMDQKDEARKILGEEGSTTEDDLQMLNKAISNLEMELAAAKMAQESILKGSPVPQELKVIKTRRHKYFMVIGINTAFNSRKRRDSVRATWMPQGEKRKKLEEEKGIVIRFVIGHGATSGGILDRAVEAEDKKHADFLRLNHVEGYLELSAKTKTYFATAFSLWDAEFYVKVDDDVHVNIATLGNTLARHRLKPRVYIGCMKCGPVLARKGVRYYEPEHWKFGGDGNKYFRHATGQLHILHKYVNEDVSLGSWFIGLDVEHIDDRKLCCGTPPDCEWKAQAGSTCVASFDWSCSGICDSADRIKEVHQRCVASFGRLRTHHPSSVSSAFGSVSSSSPFLFRPIASCSHLRSSPVHSRSVGFSRSCSSYIPGSRVGLSTSWRSPIGPRARIRSSAAVIGRFDRKMAAVATENVFKDVLTSLPKTGGGEYGKYFSLPSLNDPRIDRLPYSIRILLESAIRNCDNFQVTKNDVEKIIDWENTSPKLVEIPFKPARVLLQDFTGVPAVVDLACMRDAMNKLGSDSNKINPLVPVDLVIDHSVQVDVARSENAVQANMEFEFQRNKERFGFLKWGSTAFCNMLVVPPGSGIVHQVNLEYLGHVVFNTDGLLYPDSVVGTDSHTTMIDGLGVAGWGVGGIEAEATMLGQPMSMVLPGVVGFKLTGKLRNGVTATDLVLTVTQMLRKHGVVGKFVEFYGEGMGELSLADRATIANMSPEYGATMGFFPVDHVTLQYLKLTGRSDETVSMIEAYLRANKMFVDYSEPQKERVYSSYLELDLADVEPCISGPKRPHDRVPLKEMKADWHSCLDNKVGFKGFAVPKESQEKIVKFDFHGQPAELKHGSLVIAAITSCTNTSNPNVMLGAGLVAKKACELGLQVKPWIKTSLAPGSGVVTKYLLKSGLQEYLNQQGFNIVGYGCTTCIGNSGDLDESVAAAISDNDIVAAAVLSGNRNFEGRVHPLTRANYLASPPLVVAYALAGTVDIDFEKEPIGTGKDGKSIYFKDIWPSTEEIAQVVQSSVLPEMFKSTYEAITKGNPMWNQLTVPATTLYSWDPNSTYIHEPPYFKDMTMAPPGPHGVKNAYCLLNFGDSITTDHISPAGSIHKDSPAAKYLIERGVDRRDFNSYGSRRGNDEIMARGTFANIRLVNKLLKGEVGPKTIHIPTGDKLYVFEVAMRYKADGHDTIVLAGAEYGSGSSRDWAAKGPMLLGVKAVIAKSFERIHRSNLVGMGIIPLCFKPGEDAEKLGLTGHERYTIDLPSSITDIRPGQDITVVVDNGKSFTCTLRFDTEVELAYFNHGGILPFVIRNLITSQQH</sequence>
<dbReference type="Pfam" id="PF00694">
    <property type="entry name" value="Aconitase_C"/>
    <property type="match status" value="1"/>
</dbReference>
<dbReference type="Proteomes" id="UP001055439">
    <property type="component" value="Chromosome 8"/>
</dbReference>
<feature type="domain" description="Aconitase/3-isopropylmalate dehydratase large subunit alpha/beta/alpha" evidence="22">
    <location>
        <begin position="536"/>
        <end position="1038"/>
    </location>
</feature>
<dbReference type="EC" id="4.2.1.3" evidence="7"/>
<evidence type="ECO:0000256" key="2">
    <source>
        <dbReference type="ARBA" id="ARBA00001966"/>
    </source>
</evidence>
<proteinExistence type="inferred from homology"/>
<evidence type="ECO:0000259" key="24">
    <source>
        <dbReference type="Pfam" id="PF13334"/>
    </source>
</evidence>
<keyword evidence="11" id="KW-0812">Transmembrane</keyword>
<dbReference type="Gene3D" id="6.10.190.10">
    <property type="match status" value="1"/>
</dbReference>
<dbReference type="InterPro" id="IPR006249">
    <property type="entry name" value="Aconitase/IRP2"/>
</dbReference>
<dbReference type="CDD" id="cd01586">
    <property type="entry name" value="AcnA_IRP"/>
    <property type="match status" value="1"/>
</dbReference>
<dbReference type="GO" id="GO:0006101">
    <property type="term" value="P:citrate metabolic process"/>
    <property type="evidence" value="ECO:0007669"/>
    <property type="project" value="UniProtKB-ARBA"/>
</dbReference>
<keyword evidence="10" id="KW-0808">Transferase</keyword>
<accession>A0A9E7KVQ5</accession>
<evidence type="ECO:0000256" key="12">
    <source>
        <dbReference type="ARBA" id="ARBA00022723"/>
    </source>
</evidence>
<evidence type="ECO:0000256" key="5">
    <source>
        <dbReference type="ARBA" id="ARBA00007185"/>
    </source>
</evidence>
<evidence type="ECO:0000256" key="16">
    <source>
        <dbReference type="ARBA" id="ARBA00023014"/>
    </source>
</evidence>
<dbReference type="GO" id="GO:0000139">
    <property type="term" value="C:Golgi membrane"/>
    <property type="evidence" value="ECO:0007669"/>
    <property type="project" value="UniProtKB-SubCell"/>
</dbReference>
<dbReference type="InterPro" id="IPR018136">
    <property type="entry name" value="Aconitase_4Fe-4S_BS"/>
</dbReference>
<keyword evidence="16" id="KW-0411">Iron-sulfur</keyword>
<keyword evidence="17" id="KW-0333">Golgi apparatus</keyword>
<dbReference type="PROSITE" id="PS00450">
    <property type="entry name" value="ACONITASE_1"/>
    <property type="match status" value="1"/>
</dbReference>
<evidence type="ECO:0000256" key="6">
    <source>
        <dbReference type="ARBA" id="ARBA00008661"/>
    </source>
</evidence>
<evidence type="ECO:0000256" key="7">
    <source>
        <dbReference type="ARBA" id="ARBA00012926"/>
    </source>
</evidence>
<comment type="cofactor">
    <cofactor evidence="1">
        <name>Mn(2+)</name>
        <dbReference type="ChEBI" id="CHEBI:29035"/>
    </cofactor>
</comment>
<dbReference type="FunFam" id="3.30.499.10:FF:000002">
    <property type="entry name" value="Aconitate hydratase"/>
    <property type="match status" value="1"/>
</dbReference>
<dbReference type="FunFam" id="3.30.499.10:FF:000005">
    <property type="entry name" value="cytoplasmic aconitate hydratase"/>
    <property type="match status" value="1"/>
</dbReference>
<comment type="similarity">
    <text evidence="6">Belongs to the glycosyltransferase 31 family.</text>
</comment>
<dbReference type="InterPro" id="IPR044137">
    <property type="entry name" value="AcnA_IRP_Swivel"/>
</dbReference>
<dbReference type="Pfam" id="PF01762">
    <property type="entry name" value="Galactosyl_T"/>
    <property type="match status" value="1"/>
</dbReference>
<evidence type="ECO:0000313" key="25">
    <source>
        <dbReference type="EMBL" id="URE31191.1"/>
    </source>
</evidence>
<dbReference type="PROSITE" id="PS01244">
    <property type="entry name" value="ACONITASE_2"/>
    <property type="match status" value="1"/>
</dbReference>
<dbReference type="PRINTS" id="PR00415">
    <property type="entry name" value="ACONITASE"/>
</dbReference>
<dbReference type="InterPro" id="IPR015928">
    <property type="entry name" value="Aconitase/3IPM_dehydase_swvl"/>
</dbReference>
<dbReference type="NCBIfam" id="NF006757">
    <property type="entry name" value="PRK09277.1"/>
    <property type="match status" value="1"/>
</dbReference>
<dbReference type="InterPro" id="IPR025298">
    <property type="entry name" value="DUF4094"/>
</dbReference>
<evidence type="ECO:0000256" key="1">
    <source>
        <dbReference type="ARBA" id="ARBA00001936"/>
    </source>
</evidence>
<dbReference type="PANTHER" id="PTHR11670">
    <property type="entry name" value="ACONITASE/IRON-RESPONSIVE ELEMENT FAMILY MEMBER"/>
    <property type="match status" value="1"/>
</dbReference>
<feature type="domain" description="DUF4094" evidence="24">
    <location>
        <begin position="13"/>
        <end position="107"/>
    </location>
</feature>
<organism evidence="25 26">
    <name type="scientific">Musa troglodytarum</name>
    <name type="common">fe'i banana</name>
    <dbReference type="NCBI Taxonomy" id="320322"/>
    <lineage>
        <taxon>Eukaryota</taxon>
        <taxon>Viridiplantae</taxon>
        <taxon>Streptophyta</taxon>
        <taxon>Embryophyta</taxon>
        <taxon>Tracheophyta</taxon>
        <taxon>Spermatophyta</taxon>
        <taxon>Magnoliopsida</taxon>
        <taxon>Liliopsida</taxon>
        <taxon>Zingiberales</taxon>
        <taxon>Musaceae</taxon>
        <taxon>Musa</taxon>
    </lineage>
</organism>
<evidence type="ECO:0000256" key="9">
    <source>
        <dbReference type="ARBA" id="ARBA00022676"/>
    </source>
</evidence>
<dbReference type="Gene3D" id="3.30.499.10">
    <property type="entry name" value="Aconitase, domain 3"/>
    <property type="match status" value="2"/>
</dbReference>
<dbReference type="OrthoDB" id="2224430at2759"/>
<evidence type="ECO:0000256" key="15">
    <source>
        <dbReference type="ARBA" id="ARBA00023004"/>
    </source>
</evidence>
<name>A0A9E7KVQ5_9LILI</name>
<evidence type="ECO:0000259" key="22">
    <source>
        <dbReference type="Pfam" id="PF00330"/>
    </source>
</evidence>
<evidence type="ECO:0000256" key="3">
    <source>
        <dbReference type="ARBA" id="ARBA00004323"/>
    </source>
</evidence>
<keyword evidence="19" id="KW-0464">Manganese</keyword>
<feature type="domain" description="Aconitase A/isopropylmalate dehydratase small subunit swivel" evidence="23">
    <location>
        <begin position="1167"/>
        <end position="1294"/>
    </location>
</feature>
<keyword evidence="26" id="KW-1185">Reference proteome</keyword>
<keyword evidence="18" id="KW-0472">Membrane</keyword>
<evidence type="ECO:0000313" key="26">
    <source>
        <dbReference type="Proteomes" id="UP001055439"/>
    </source>
</evidence>
<evidence type="ECO:0000256" key="10">
    <source>
        <dbReference type="ARBA" id="ARBA00022679"/>
    </source>
</evidence>
<dbReference type="GO" id="GO:0046872">
    <property type="term" value="F:metal ion binding"/>
    <property type="evidence" value="ECO:0007669"/>
    <property type="project" value="UniProtKB-KW"/>
</dbReference>
<dbReference type="InterPro" id="IPR000573">
    <property type="entry name" value="AconitaseA/IPMdHydase_ssu_swvl"/>
</dbReference>
<dbReference type="EMBL" id="CP097510">
    <property type="protein sequence ID" value="URE31191.1"/>
    <property type="molecule type" value="Genomic_DNA"/>
</dbReference>
<keyword evidence="13" id="KW-0735">Signal-anchor</keyword>
<keyword evidence="14" id="KW-1133">Transmembrane helix</keyword>
<evidence type="ECO:0000256" key="21">
    <source>
        <dbReference type="ARBA" id="ARBA00023501"/>
    </source>
</evidence>
<keyword evidence="12" id="KW-0479">Metal-binding</keyword>
<comment type="cofactor">
    <cofactor evidence="2">
        <name>[4Fe-4S] cluster</name>
        <dbReference type="ChEBI" id="CHEBI:49883"/>
    </cofactor>
</comment>
<gene>
    <name evidence="25" type="ORF">MUK42_03650</name>
</gene>
<dbReference type="NCBIfam" id="TIGR01341">
    <property type="entry name" value="aconitase_1"/>
    <property type="match status" value="1"/>
</dbReference>
<evidence type="ECO:0000256" key="14">
    <source>
        <dbReference type="ARBA" id="ARBA00022989"/>
    </source>
</evidence>
<dbReference type="InterPro" id="IPR002659">
    <property type="entry name" value="Glyco_trans_31"/>
</dbReference>
<dbReference type="Gene3D" id="3.90.550.50">
    <property type="match status" value="1"/>
</dbReference>